<feature type="transmembrane region" description="Helical" evidence="1">
    <location>
        <begin position="59"/>
        <end position="83"/>
    </location>
</feature>
<evidence type="ECO:0000313" key="3">
    <source>
        <dbReference type="Proteomes" id="UP000887540"/>
    </source>
</evidence>
<feature type="chain" id="PRO_5037157020" evidence="2">
    <location>
        <begin position="17"/>
        <end position="125"/>
    </location>
</feature>
<dbReference type="PANTHER" id="PTHR34149">
    <property type="entry name" value="PROTEIN CBG11905-RELATED"/>
    <property type="match status" value="1"/>
</dbReference>
<keyword evidence="1" id="KW-0472">Membrane</keyword>
<accession>A0A914E7U2</accession>
<evidence type="ECO:0000256" key="1">
    <source>
        <dbReference type="SAM" id="Phobius"/>
    </source>
</evidence>
<dbReference type="InterPro" id="IPR022559">
    <property type="entry name" value="SUP-1-like"/>
</dbReference>
<proteinExistence type="predicted"/>
<keyword evidence="2" id="KW-0732">Signal</keyword>
<dbReference type="WBParaSite" id="ACRNAN_scaffold600.g14889.t1">
    <property type="protein sequence ID" value="ACRNAN_scaffold600.g14889.t1"/>
    <property type="gene ID" value="ACRNAN_scaffold600.g14889"/>
</dbReference>
<evidence type="ECO:0000313" key="4">
    <source>
        <dbReference type="WBParaSite" id="ACRNAN_scaffold600.g14889.t1"/>
    </source>
</evidence>
<dbReference type="PANTHER" id="PTHR34149:SF9">
    <property type="entry name" value="PROTEIN CBG09996"/>
    <property type="match status" value="1"/>
</dbReference>
<reference evidence="4" key="1">
    <citation type="submission" date="2022-11" db="UniProtKB">
        <authorList>
            <consortium name="WormBaseParasite"/>
        </authorList>
    </citation>
    <scope>IDENTIFICATION</scope>
</reference>
<evidence type="ECO:0000256" key="2">
    <source>
        <dbReference type="SAM" id="SignalP"/>
    </source>
</evidence>
<dbReference type="Proteomes" id="UP000887540">
    <property type="component" value="Unplaced"/>
</dbReference>
<dbReference type="AlphaFoldDB" id="A0A914E7U2"/>
<feature type="signal peptide" evidence="2">
    <location>
        <begin position="1"/>
        <end position="16"/>
    </location>
</feature>
<protein>
    <submittedName>
        <fullName evidence="4">Uncharacterized protein</fullName>
    </submittedName>
</protein>
<sequence length="125" mass="14774">MWKNLVLLFILQVATANEPYCYNVKDPANSRLERCPPNGWFNYYDCCNDNYRCCNNFRWFLLIVFIVPWLLLLISLIAVLVGYSRKRKSRRNETQQGVYSYGNPNRGPIQRGTQVITVDIPDRKY</sequence>
<name>A0A914E7U2_9BILA</name>
<keyword evidence="3" id="KW-1185">Reference proteome</keyword>
<keyword evidence="1" id="KW-1133">Transmembrane helix</keyword>
<keyword evidence="1" id="KW-0812">Transmembrane</keyword>
<organism evidence="3 4">
    <name type="scientific">Acrobeloides nanus</name>
    <dbReference type="NCBI Taxonomy" id="290746"/>
    <lineage>
        <taxon>Eukaryota</taxon>
        <taxon>Metazoa</taxon>
        <taxon>Ecdysozoa</taxon>
        <taxon>Nematoda</taxon>
        <taxon>Chromadorea</taxon>
        <taxon>Rhabditida</taxon>
        <taxon>Tylenchina</taxon>
        <taxon>Cephalobomorpha</taxon>
        <taxon>Cephaloboidea</taxon>
        <taxon>Cephalobidae</taxon>
        <taxon>Acrobeloides</taxon>
    </lineage>
</organism>